<dbReference type="AlphaFoldDB" id="A0A5B7DS72"/>
<accession>A0A5B7DS72</accession>
<name>A0A5B7DS72_PORTR</name>
<dbReference type="Proteomes" id="UP000324222">
    <property type="component" value="Unassembled WGS sequence"/>
</dbReference>
<keyword evidence="2" id="KW-1185">Reference proteome</keyword>
<comment type="caution">
    <text evidence="1">The sequence shown here is derived from an EMBL/GenBank/DDBJ whole genome shotgun (WGS) entry which is preliminary data.</text>
</comment>
<sequence length="73" mass="7763">MVMAAWRHNNMGLPSTSATLIRFSFNPRMFGFPLSSPPSIALVPHSPNPSPCLLSSLPTHDAPAINLASSTTC</sequence>
<evidence type="ECO:0000313" key="1">
    <source>
        <dbReference type="EMBL" id="MPC24007.1"/>
    </source>
</evidence>
<evidence type="ECO:0000313" key="2">
    <source>
        <dbReference type="Proteomes" id="UP000324222"/>
    </source>
</evidence>
<gene>
    <name evidence="1" type="ORF">E2C01_017076</name>
</gene>
<organism evidence="1 2">
    <name type="scientific">Portunus trituberculatus</name>
    <name type="common">Swimming crab</name>
    <name type="synonym">Neptunus trituberculatus</name>
    <dbReference type="NCBI Taxonomy" id="210409"/>
    <lineage>
        <taxon>Eukaryota</taxon>
        <taxon>Metazoa</taxon>
        <taxon>Ecdysozoa</taxon>
        <taxon>Arthropoda</taxon>
        <taxon>Crustacea</taxon>
        <taxon>Multicrustacea</taxon>
        <taxon>Malacostraca</taxon>
        <taxon>Eumalacostraca</taxon>
        <taxon>Eucarida</taxon>
        <taxon>Decapoda</taxon>
        <taxon>Pleocyemata</taxon>
        <taxon>Brachyura</taxon>
        <taxon>Eubrachyura</taxon>
        <taxon>Portunoidea</taxon>
        <taxon>Portunidae</taxon>
        <taxon>Portuninae</taxon>
        <taxon>Portunus</taxon>
    </lineage>
</organism>
<reference evidence="1 2" key="1">
    <citation type="submission" date="2019-05" db="EMBL/GenBank/DDBJ databases">
        <title>Another draft genome of Portunus trituberculatus and its Hox gene families provides insights of decapod evolution.</title>
        <authorList>
            <person name="Jeong J.-H."/>
            <person name="Song I."/>
            <person name="Kim S."/>
            <person name="Choi T."/>
            <person name="Kim D."/>
            <person name="Ryu S."/>
            <person name="Kim W."/>
        </authorList>
    </citation>
    <scope>NUCLEOTIDE SEQUENCE [LARGE SCALE GENOMIC DNA]</scope>
    <source>
        <tissue evidence="1">Muscle</tissue>
    </source>
</reference>
<protein>
    <submittedName>
        <fullName evidence="1">Uncharacterized protein</fullName>
    </submittedName>
</protein>
<dbReference type="EMBL" id="VSRR010001278">
    <property type="protein sequence ID" value="MPC24007.1"/>
    <property type="molecule type" value="Genomic_DNA"/>
</dbReference>
<proteinExistence type="predicted"/>